<feature type="signal peptide" evidence="1">
    <location>
        <begin position="1"/>
        <end position="32"/>
    </location>
</feature>
<dbReference type="PROSITE" id="PS51318">
    <property type="entry name" value="TAT"/>
    <property type="match status" value="1"/>
</dbReference>
<accession>A0A401W260</accession>
<evidence type="ECO:0008006" key="4">
    <source>
        <dbReference type="Google" id="ProtNLM"/>
    </source>
</evidence>
<dbReference type="RefSeq" id="WP_125054567.1">
    <property type="nucleotide sequence ID" value="NZ_BHZD01000001.1"/>
</dbReference>
<keyword evidence="1" id="KW-0732">Signal</keyword>
<feature type="chain" id="PRO_5019186067" description="ATP-binding protein" evidence="1">
    <location>
        <begin position="33"/>
        <end position="133"/>
    </location>
</feature>
<evidence type="ECO:0000313" key="2">
    <source>
        <dbReference type="EMBL" id="GCD43440.1"/>
    </source>
</evidence>
<dbReference type="InterPro" id="IPR006311">
    <property type="entry name" value="TAT_signal"/>
</dbReference>
<evidence type="ECO:0000313" key="3">
    <source>
        <dbReference type="Proteomes" id="UP000286746"/>
    </source>
</evidence>
<dbReference type="Proteomes" id="UP000286746">
    <property type="component" value="Unassembled WGS sequence"/>
</dbReference>
<protein>
    <recommendedName>
        <fullName evidence="4">ATP-binding protein</fullName>
    </recommendedName>
</protein>
<gene>
    <name evidence="2" type="ORF">GKJPGBOP_03121</name>
</gene>
<organism evidence="2 3">
    <name type="scientific">Streptomyces paromomycinus</name>
    <name type="common">Streptomyces rimosus subsp. paromomycinus</name>
    <dbReference type="NCBI Taxonomy" id="92743"/>
    <lineage>
        <taxon>Bacteria</taxon>
        <taxon>Bacillati</taxon>
        <taxon>Actinomycetota</taxon>
        <taxon>Actinomycetes</taxon>
        <taxon>Kitasatosporales</taxon>
        <taxon>Streptomycetaceae</taxon>
        <taxon>Streptomyces</taxon>
    </lineage>
</organism>
<comment type="caution">
    <text evidence="2">The sequence shown here is derived from an EMBL/GenBank/DDBJ whole genome shotgun (WGS) entry which is preliminary data.</text>
</comment>
<proteinExistence type="predicted"/>
<reference evidence="2 3" key="1">
    <citation type="submission" date="2018-11" db="EMBL/GenBank/DDBJ databases">
        <title>Whole genome sequence of Streptomyces paromomycinus NBRC 15454(T).</title>
        <authorList>
            <person name="Komaki H."/>
            <person name="Tamura T."/>
        </authorList>
    </citation>
    <scope>NUCLEOTIDE SEQUENCE [LARGE SCALE GENOMIC DNA]</scope>
    <source>
        <strain evidence="2 3">NBRC 15454</strain>
    </source>
</reference>
<sequence>MASHARPRHRRRVPRGLTRAGLALTVAGAALAAAGAAPAGAASGRESDLDVQAAGKALGGALQHSLAGGVGPVKSLKLDPLAGTTADPLTNKIGTQVADFKPLTTGIVTDPIAGGGALEDLPLTGAAVGLLPG</sequence>
<dbReference type="AlphaFoldDB" id="A0A401W260"/>
<name>A0A401W260_STREY</name>
<evidence type="ECO:0000256" key="1">
    <source>
        <dbReference type="SAM" id="SignalP"/>
    </source>
</evidence>
<keyword evidence="3" id="KW-1185">Reference proteome</keyword>
<dbReference type="EMBL" id="BHZD01000001">
    <property type="protein sequence ID" value="GCD43440.1"/>
    <property type="molecule type" value="Genomic_DNA"/>
</dbReference>